<dbReference type="SUPFAM" id="SSF51395">
    <property type="entry name" value="FMN-linked oxidoreductases"/>
    <property type="match status" value="1"/>
</dbReference>
<dbReference type="InterPro" id="IPR004588">
    <property type="entry name" value="IspG_bac-typ"/>
</dbReference>
<gene>
    <name evidence="4" type="ORF">IAB02_02320</name>
</gene>
<dbReference type="GO" id="GO:0046429">
    <property type="term" value="F:4-hydroxy-3-methylbut-2-en-1-yl diphosphate synthase activity (ferredoxin)"/>
    <property type="evidence" value="ECO:0007669"/>
    <property type="project" value="InterPro"/>
</dbReference>
<protein>
    <submittedName>
        <fullName evidence="4">Flavodoxin-dependent (E)-4-hydroxy-3-methylbut-2-enyl-diphosphate synthase</fullName>
    </submittedName>
</protein>
<organism evidence="4 5">
    <name type="scientific">Candidatus Pullichristensenella excrementigallinarum</name>
    <dbReference type="NCBI Taxonomy" id="2840907"/>
    <lineage>
        <taxon>Bacteria</taxon>
        <taxon>Bacillati</taxon>
        <taxon>Bacillota</taxon>
        <taxon>Clostridia</taxon>
        <taxon>Candidatus Pullichristensenella</taxon>
    </lineage>
</organism>
<reference evidence="4" key="2">
    <citation type="journal article" date="2021" name="PeerJ">
        <title>Extensive microbial diversity within the chicken gut microbiome revealed by metagenomics and culture.</title>
        <authorList>
            <person name="Gilroy R."/>
            <person name="Ravi A."/>
            <person name="Getino M."/>
            <person name="Pursley I."/>
            <person name="Horton D.L."/>
            <person name="Alikhan N.F."/>
            <person name="Baker D."/>
            <person name="Gharbi K."/>
            <person name="Hall N."/>
            <person name="Watson M."/>
            <person name="Adriaenssens E.M."/>
            <person name="Foster-Nyarko E."/>
            <person name="Jarju S."/>
            <person name="Secka A."/>
            <person name="Antonio M."/>
            <person name="Oren A."/>
            <person name="Chaudhuri R.R."/>
            <person name="La Ragione R."/>
            <person name="Hildebrand F."/>
            <person name="Pallen M.J."/>
        </authorList>
    </citation>
    <scope>NUCLEOTIDE SEQUENCE</scope>
    <source>
        <strain evidence="4">ChiHcec3-11533</strain>
    </source>
</reference>
<dbReference type="PANTHER" id="PTHR30454:SF0">
    <property type="entry name" value="4-HYDROXY-3-METHYLBUT-2-EN-1-YL DIPHOSPHATE SYNTHASE (FERREDOXIN), CHLOROPLASTIC"/>
    <property type="match status" value="1"/>
</dbReference>
<evidence type="ECO:0000313" key="4">
    <source>
        <dbReference type="EMBL" id="HIU33378.1"/>
    </source>
</evidence>
<comment type="caution">
    <text evidence="4">The sequence shown here is derived from an EMBL/GenBank/DDBJ whole genome shotgun (WGS) entry which is preliminary data.</text>
</comment>
<keyword evidence="2" id="KW-0408">Iron</keyword>
<dbReference type="Pfam" id="PF04551">
    <property type="entry name" value="GcpE"/>
    <property type="match status" value="1"/>
</dbReference>
<comment type="cofactor">
    <cofactor evidence="1">
        <name>[4Fe-4S] cluster</name>
        <dbReference type="ChEBI" id="CHEBI:49883"/>
    </cofactor>
</comment>
<dbReference type="GO" id="GO:0051539">
    <property type="term" value="F:4 iron, 4 sulfur cluster binding"/>
    <property type="evidence" value="ECO:0007669"/>
    <property type="project" value="UniProtKB-KW"/>
</dbReference>
<name>A0A9D1IAH2_9FIRM</name>
<keyword evidence="2" id="KW-0004">4Fe-4S</keyword>
<evidence type="ECO:0000256" key="1">
    <source>
        <dbReference type="ARBA" id="ARBA00001966"/>
    </source>
</evidence>
<evidence type="ECO:0000313" key="5">
    <source>
        <dbReference type="Proteomes" id="UP000824072"/>
    </source>
</evidence>
<evidence type="ECO:0000259" key="3">
    <source>
        <dbReference type="Pfam" id="PF04551"/>
    </source>
</evidence>
<dbReference type="AlphaFoldDB" id="A0A9D1IAH2"/>
<dbReference type="InterPro" id="IPR058578">
    <property type="entry name" value="IspG_TIM"/>
</dbReference>
<dbReference type="Gene3D" id="3.20.20.20">
    <property type="entry name" value="Dihydropteroate synthase-like"/>
    <property type="match status" value="1"/>
</dbReference>
<dbReference type="GO" id="GO:0019288">
    <property type="term" value="P:isopentenyl diphosphate biosynthetic process, methylerythritol 4-phosphate pathway"/>
    <property type="evidence" value="ECO:0007669"/>
    <property type="project" value="TreeGrafter"/>
</dbReference>
<evidence type="ECO:0000256" key="2">
    <source>
        <dbReference type="ARBA" id="ARBA00022485"/>
    </source>
</evidence>
<dbReference type="Proteomes" id="UP000824072">
    <property type="component" value="Unassembled WGS sequence"/>
</dbReference>
<keyword evidence="2" id="KW-0411">Iron-sulfur</keyword>
<keyword evidence="2" id="KW-0479">Metal-binding</keyword>
<dbReference type="PANTHER" id="PTHR30454">
    <property type="entry name" value="4-HYDROXY-3-METHYLBUT-2-EN-1-YL DIPHOSPHATE SYNTHASE"/>
    <property type="match status" value="1"/>
</dbReference>
<feature type="domain" description="IspG TIM-barrel" evidence="3">
    <location>
        <begin position="3"/>
        <end position="104"/>
    </location>
</feature>
<dbReference type="GO" id="GO:0016114">
    <property type="term" value="P:terpenoid biosynthetic process"/>
    <property type="evidence" value="ECO:0007669"/>
    <property type="project" value="InterPro"/>
</dbReference>
<proteinExistence type="predicted"/>
<dbReference type="InterPro" id="IPR011005">
    <property type="entry name" value="Dihydropteroate_synth-like_sf"/>
</dbReference>
<accession>A0A9D1IAH2</accession>
<dbReference type="EMBL" id="DVMU01000055">
    <property type="protein sequence ID" value="HIU33378.1"/>
    <property type="molecule type" value="Genomic_DNA"/>
</dbReference>
<feature type="non-terminal residue" evidence="4">
    <location>
        <position position="104"/>
    </location>
</feature>
<reference evidence="4" key="1">
    <citation type="submission" date="2020-10" db="EMBL/GenBank/DDBJ databases">
        <authorList>
            <person name="Gilroy R."/>
        </authorList>
    </citation>
    <scope>NUCLEOTIDE SEQUENCE</scope>
    <source>
        <strain evidence="4">ChiHcec3-11533</strain>
    </source>
</reference>
<sequence>MHTKAVHVGKLQIGGGAWVTVQSMTNTDTRDVPATLAQIRALAEAGADIVRISVYDAACAQAVRELVEKSPVPLVADIHFDHRLAICAVENGIQKVRINPGNIG</sequence>